<evidence type="ECO:0008006" key="10">
    <source>
        <dbReference type="Google" id="ProtNLM"/>
    </source>
</evidence>
<evidence type="ECO:0000256" key="7">
    <source>
        <dbReference type="SAM" id="Phobius"/>
    </source>
</evidence>
<evidence type="ECO:0000256" key="4">
    <source>
        <dbReference type="ARBA" id="ARBA00022692"/>
    </source>
</evidence>
<dbReference type="Pfam" id="PF07690">
    <property type="entry name" value="MFS_1"/>
    <property type="match status" value="1"/>
</dbReference>
<evidence type="ECO:0000256" key="6">
    <source>
        <dbReference type="ARBA" id="ARBA00023136"/>
    </source>
</evidence>
<dbReference type="InterPro" id="IPR039309">
    <property type="entry name" value="BT1"/>
</dbReference>
<feature type="transmembrane region" description="Helical" evidence="7">
    <location>
        <begin position="82"/>
        <end position="101"/>
    </location>
</feature>
<gene>
    <name evidence="8" type="ORF">DYB32_009482</name>
</gene>
<dbReference type="AlphaFoldDB" id="A0A418AIS2"/>
<keyword evidence="5 7" id="KW-1133">Transmembrane helix</keyword>
<protein>
    <recommendedName>
        <fullName evidence="10">Major facilitator superfamily (MFS) profile domain-containing protein</fullName>
    </recommendedName>
</protein>
<feature type="transmembrane region" description="Helical" evidence="7">
    <location>
        <begin position="425"/>
        <end position="447"/>
    </location>
</feature>
<feature type="transmembrane region" description="Helical" evidence="7">
    <location>
        <begin position="510"/>
        <end position="534"/>
    </location>
</feature>
<evidence type="ECO:0000256" key="1">
    <source>
        <dbReference type="ARBA" id="ARBA00004141"/>
    </source>
</evidence>
<feature type="transmembrane region" description="Helical" evidence="7">
    <location>
        <begin position="248"/>
        <end position="267"/>
    </location>
</feature>
<dbReference type="InterPro" id="IPR036259">
    <property type="entry name" value="MFS_trans_sf"/>
</dbReference>
<feature type="transmembrane region" description="Helical" evidence="7">
    <location>
        <begin position="467"/>
        <end position="490"/>
    </location>
</feature>
<dbReference type="Proteomes" id="UP000285060">
    <property type="component" value="Unassembled WGS sequence"/>
</dbReference>
<reference evidence="8 9" key="1">
    <citation type="submission" date="2018-08" db="EMBL/GenBank/DDBJ databases">
        <title>Aphanomyces genome sequencing and annotation.</title>
        <authorList>
            <person name="Minardi D."/>
            <person name="Oidtmann B."/>
            <person name="Van Der Giezen M."/>
            <person name="Studholme D.J."/>
        </authorList>
    </citation>
    <scope>NUCLEOTIDE SEQUENCE [LARGE SCALE GENOMIC DNA]</scope>
    <source>
        <strain evidence="8 9">NJM0002</strain>
    </source>
</reference>
<dbReference type="PANTHER" id="PTHR31585:SF5">
    <property type="entry name" value="RNA-BINDING S4 DOMAIN-CONTAINING PROTEIN"/>
    <property type="match status" value="1"/>
</dbReference>
<evidence type="ECO:0000313" key="8">
    <source>
        <dbReference type="EMBL" id="RHY22510.1"/>
    </source>
</evidence>
<feature type="transmembrane region" description="Helical" evidence="7">
    <location>
        <begin position="361"/>
        <end position="382"/>
    </location>
</feature>
<feature type="transmembrane region" description="Helical" evidence="7">
    <location>
        <begin position="330"/>
        <end position="349"/>
    </location>
</feature>
<keyword evidence="3" id="KW-0813">Transport</keyword>
<comment type="subcellular location">
    <subcellularLocation>
        <location evidence="1">Membrane</location>
        <topology evidence="1">Multi-pass membrane protein</topology>
    </subcellularLocation>
</comment>
<dbReference type="PANTHER" id="PTHR31585">
    <property type="entry name" value="FOLATE-BIOPTERIN TRANSPORTER 1, CHLOROPLASTIC"/>
    <property type="match status" value="1"/>
</dbReference>
<feature type="transmembrane region" description="Helical" evidence="7">
    <location>
        <begin position="388"/>
        <end position="413"/>
    </location>
</feature>
<dbReference type="SUPFAM" id="SSF103473">
    <property type="entry name" value="MFS general substrate transporter"/>
    <property type="match status" value="1"/>
</dbReference>
<dbReference type="InterPro" id="IPR011701">
    <property type="entry name" value="MFS"/>
</dbReference>
<proteinExistence type="inferred from homology"/>
<evidence type="ECO:0000256" key="3">
    <source>
        <dbReference type="ARBA" id="ARBA00022448"/>
    </source>
</evidence>
<organism evidence="8 9">
    <name type="scientific">Aphanomyces invadans</name>
    <dbReference type="NCBI Taxonomy" id="157072"/>
    <lineage>
        <taxon>Eukaryota</taxon>
        <taxon>Sar</taxon>
        <taxon>Stramenopiles</taxon>
        <taxon>Oomycota</taxon>
        <taxon>Saprolegniomycetes</taxon>
        <taxon>Saprolegniales</taxon>
        <taxon>Verrucalvaceae</taxon>
        <taxon>Aphanomyces</taxon>
    </lineage>
</organism>
<evidence type="ECO:0000313" key="9">
    <source>
        <dbReference type="Proteomes" id="UP000285060"/>
    </source>
</evidence>
<comment type="similarity">
    <text evidence="2">Belongs to the major facilitator superfamily. Folate-biopterin transporter (TC 2.A.71) family.</text>
</comment>
<comment type="caution">
    <text evidence="8">The sequence shown here is derived from an EMBL/GenBank/DDBJ whole genome shotgun (WGS) entry which is preliminary data.</text>
</comment>
<dbReference type="Pfam" id="PF03092">
    <property type="entry name" value="BT1"/>
    <property type="match status" value="1"/>
</dbReference>
<dbReference type="EMBL" id="QUSY01002070">
    <property type="protein sequence ID" value="RHY22510.1"/>
    <property type="molecule type" value="Genomic_DNA"/>
</dbReference>
<sequence>MATDFKPYKTPAGMTAVAVLEEPYEYYHTHDEAPNYLGKTVLGHIIQYFVIGMLLGSISSLNGPFFATYFHMDPAQANLAKAFTAIVWSCKVGFGIVTDCFPIMGYRRKSWMVIGWTLCLISMLVLCCKDHGAPYVPDARLLATKRNLTASEKAQVASPNVHAPNNGLVAAAMCGVVTVFYVMADVAADSMIVEMSLKEPDHKRGRLLAYVYGSRNLGSALVQVMIGSFLNSPVYGGDYAWGLSVNEFFAVLTAPVALMLPVVLFMLKEVHRPVVNCPQYLAEFWHMVQTRPFWQTLLYAFFFNLLSSVVFVAATPVVKYEWAEVDSLHNRWMTALSAVLNLIGLWFVSHVVNQCNWRRNIVVAMLIYVTIGATVDFFTIYNVVRSEWLTLCCGAINSIMDGVYFLSGCIINVELAQEGKEGVTYGMLTTMANVAYVFTPFIGHILMTPFTLDDEVKNEYDSPKKRYLVAVPLIIGYSCSIVACGFVLLLPKQREHIRFMKAYGGRQPVWAGLTLCICFASVVFTAVTSILSVFPTTRCLALGGGTDC</sequence>
<evidence type="ECO:0000256" key="2">
    <source>
        <dbReference type="ARBA" id="ARBA00007015"/>
    </source>
</evidence>
<evidence type="ECO:0000256" key="5">
    <source>
        <dbReference type="ARBA" id="ARBA00022989"/>
    </source>
</evidence>
<keyword evidence="9" id="KW-1185">Reference proteome</keyword>
<dbReference type="GO" id="GO:0022857">
    <property type="term" value="F:transmembrane transporter activity"/>
    <property type="evidence" value="ECO:0007669"/>
    <property type="project" value="InterPro"/>
</dbReference>
<keyword evidence="6 7" id="KW-0472">Membrane</keyword>
<feature type="transmembrane region" description="Helical" evidence="7">
    <location>
        <begin position="168"/>
        <end position="187"/>
    </location>
</feature>
<feature type="transmembrane region" description="Helical" evidence="7">
    <location>
        <begin position="297"/>
        <end position="318"/>
    </location>
</feature>
<accession>A0A418AIS2</accession>
<feature type="transmembrane region" description="Helical" evidence="7">
    <location>
        <begin position="207"/>
        <end position="228"/>
    </location>
</feature>
<dbReference type="Gene3D" id="1.20.1250.20">
    <property type="entry name" value="MFS general substrate transporter like domains"/>
    <property type="match status" value="2"/>
</dbReference>
<feature type="transmembrane region" description="Helical" evidence="7">
    <location>
        <begin position="48"/>
        <end position="70"/>
    </location>
</feature>
<keyword evidence="4 7" id="KW-0812">Transmembrane</keyword>
<name>A0A418AIS2_9STRA</name>
<dbReference type="VEuPathDB" id="FungiDB:H310_10196"/>
<dbReference type="GO" id="GO:0016020">
    <property type="term" value="C:membrane"/>
    <property type="evidence" value="ECO:0007669"/>
    <property type="project" value="UniProtKB-SubCell"/>
</dbReference>
<feature type="transmembrane region" description="Helical" evidence="7">
    <location>
        <begin position="113"/>
        <end position="132"/>
    </location>
</feature>